<dbReference type="RefSeq" id="WP_143094377.1">
    <property type="nucleotide sequence ID" value="NZ_BBPN01000003.1"/>
</dbReference>
<reference evidence="3" key="1">
    <citation type="submission" date="2016-10" db="EMBL/GenBank/DDBJ databases">
        <authorList>
            <person name="Varghese N."/>
        </authorList>
    </citation>
    <scope>NUCLEOTIDE SEQUENCE [LARGE SCALE GENOMIC DNA]</scope>
    <source>
        <strain evidence="3">DSM 45096 / BCRC 16803 / CGMCC 4.1857 / CIP 109030 / JCM 12277 / KCTC 19219 / NBRC 100920 / 33214</strain>
    </source>
</reference>
<organism evidence="2 3">
    <name type="scientific">Streptacidiphilus jiangxiensis</name>
    <dbReference type="NCBI Taxonomy" id="235985"/>
    <lineage>
        <taxon>Bacteria</taxon>
        <taxon>Bacillati</taxon>
        <taxon>Actinomycetota</taxon>
        <taxon>Actinomycetes</taxon>
        <taxon>Kitasatosporales</taxon>
        <taxon>Streptomycetaceae</taxon>
        <taxon>Streptacidiphilus</taxon>
    </lineage>
</organism>
<name>A0A1H7PAD5_STRJI</name>
<evidence type="ECO:0000259" key="1">
    <source>
        <dbReference type="Pfam" id="PF08906"/>
    </source>
</evidence>
<dbReference type="Pfam" id="PF08906">
    <property type="entry name" value="T6SS_Tdi1_C"/>
    <property type="match status" value="1"/>
</dbReference>
<gene>
    <name evidence="2" type="ORF">SAMN05414137_107292</name>
</gene>
<proteinExistence type="predicted"/>
<dbReference type="OrthoDB" id="2988179at2"/>
<sequence length="147" mass="15739">MSPPPTSASDCVQRWNILTGTPEHSTGAQAIVALAHEAGDPPGAPPQWNRYEAGIGGDHRFPLRGADVLALFIPPVLAPRDVYVVTHGQPKRGANPTVGDLRFDQAIGYKQPLFLGGADAVENLELSDRGVYFSLCTQIAQQLRGNQ</sequence>
<evidence type="ECO:0000313" key="3">
    <source>
        <dbReference type="Proteomes" id="UP000183015"/>
    </source>
</evidence>
<dbReference type="STRING" id="235985.SAMN05414137_107292"/>
<dbReference type="EMBL" id="FOAZ01000007">
    <property type="protein sequence ID" value="SEL32732.1"/>
    <property type="molecule type" value="Genomic_DNA"/>
</dbReference>
<keyword evidence="3" id="KW-1185">Reference proteome</keyword>
<feature type="domain" description="T6SS immunity protein Tdi1 C-terminal" evidence="1">
    <location>
        <begin position="98"/>
        <end position="139"/>
    </location>
</feature>
<evidence type="ECO:0000313" key="2">
    <source>
        <dbReference type="EMBL" id="SEL32732.1"/>
    </source>
</evidence>
<dbReference type="AlphaFoldDB" id="A0A1H7PAD5"/>
<accession>A0A1H7PAD5</accession>
<dbReference type="Proteomes" id="UP000183015">
    <property type="component" value="Unassembled WGS sequence"/>
</dbReference>
<dbReference type="InterPro" id="IPR015002">
    <property type="entry name" value="T6SS_Tdi1_C"/>
</dbReference>
<protein>
    <recommendedName>
        <fullName evidence="1">T6SS immunity protein Tdi1 C-terminal domain-containing protein</fullName>
    </recommendedName>
</protein>